<dbReference type="AlphaFoldDB" id="A0A097ATW5"/>
<gene>
    <name evidence="1" type="ORF">TKV_c21290</name>
</gene>
<reference evidence="2" key="1">
    <citation type="journal article" date="2015" name="Genome Announc.">
        <title>Whole-Genome Sequences of 80 Environmental and Clinical Isolates of Burkholderia pseudomallei.</title>
        <authorList>
            <person name="Johnson S.L."/>
            <person name="Baker A.L."/>
            <person name="Chain P.S."/>
            <person name="Currie B.J."/>
            <person name="Daligault H.E."/>
            <person name="Davenport K.W."/>
            <person name="Davis C.B."/>
            <person name="Inglis T.J."/>
            <person name="Kaestli M."/>
            <person name="Koren S."/>
            <person name="Mayo M."/>
            <person name="Merritt A.J."/>
            <person name="Price E.P."/>
            <person name="Sarovich D.S."/>
            <person name="Warner J."/>
            <person name="Rosovitz M.J."/>
        </authorList>
    </citation>
    <scope>NUCLEOTIDE SEQUENCE [LARGE SCALE GENOMIC DNA]</scope>
    <source>
        <strain evidence="2">DSM 2030</strain>
    </source>
</reference>
<sequence>MKKEILNIQNLTDAKKELSKLDIEEISINIMAPKAVFRVVKLFDVHPAAANIIKQEMLSIGGEAAVARGCINMSVEKSDVIIMGTLRQYQRLLAKLKMQKGYFGLNEVVEQLKSIVEEMST</sequence>
<protein>
    <recommendedName>
        <fullName evidence="3">Dihydropteroate synthase</fullName>
    </recommendedName>
</protein>
<evidence type="ECO:0008006" key="3">
    <source>
        <dbReference type="Google" id="ProtNLM"/>
    </source>
</evidence>
<dbReference type="KEGG" id="tki:TKV_c21290"/>
<dbReference type="OrthoDB" id="1716245at2"/>
<dbReference type="HOGENOM" id="CLU_157092_0_0_9"/>
<name>A0A097ATW5_THEKI</name>
<dbReference type="RefSeq" id="WP_049685875.1">
    <property type="nucleotide sequence ID" value="NZ_CP009170.1"/>
</dbReference>
<dbReference type="EMBL" id="CP009170">
    <property type="protein sequence ID" value="AIS53262.1"/>
    <property type="molecule type" value="Genomic_DNA"/>
</dbReference>
<dbReference type="eggNOG" id="COG0294">
    <property type="taxonomic scope" value="Bacteria"/>
</dbReference>
<proteinExistence type="predicted"/>
<accession>A0A097ATW5</accession>
<organism evidence="1 2">
    <name type="scientific">Thermoanaerobacter kivui</name>
    <name type="common">Acetogenium kivui</name>
    <dbReference type="NCBI Taxonomy" id="2325"/>
    <lineage>
        <taxon>Bacteria</taxon>
        <taxon>Bacillati</taxon>
        <taxon>Bacillota</taxon>
        <taxon>Clostridia</taxon>
        <taxon>Thermoanaerobacterales</taxon>
        <taxon>Thermoanaerobacteraceae</taxon>
        <taxon>Thermoanaerobacter</taxon>
    </lineage>
</organism>
<keyword evidence="2" id="KW-1185">Reference proteome</keyword>
<dbReference type="Proteomes" id="UP000029669">
    <property type="component" value="Chromosome"/>
</dbReference>
<evidence type="ECO:0000313" key="1">
    <source>
        <dbReference type="EMBL" id="AIS53262.1"/>
    </source>
</evidence>
<evidence type="ECO:0000313" key="2">
    <source>
        <dbReference type="Proteomes" id="UP000029669"/>
    </source>
</evidence>
<dbReference type="STRING" id="2325.TKV_c21290"/>